<evidence type="ECO:0000259" key="1">
    <source>
        <dbReference type="Pfam" id="PF02541"/>
    </source>
</evidence>
<dbReference type="GO" id="GO:0016462">
    <property type="term" value="F:pyrophosphatase activity"/>
    <property type="evidence" value="ECO:0007669"/>
    <property type="project" value="TreeGrafter"/>
</dbReference>
<dbReference type="InterPro" id="IPR043129">
    <property type="entry name" value="ATPase_NBD"/>
</dbReference>
<dbReference type="InterPro" id="IPR050273">
    <property type="entry name" value="GppA/Ppx_hydrolase"/>
</dbReference>
<dbReference type="Gene3D" id="3.30.420.40">
    <property type="match status" value="1"/>
</dbReference>
<accession>A0A2W5HL74</accession>
<dbReference type="Pfam" id="PF02541">
    <property type="entry name" value="Ppx-GppA"/>
    <property type="match status" value="1"/>
</dbReference>
<dbReference type="InterPro" id="IPR003695">
    <property type="entry name" value="Ppx_GppA_N"/>
</dbReference>
<feature type="domain" description="Ppx/GppA phosphatase N-terminal" evidence="1">
    <location>
        <begin position="23"/>
        <end position="295"/>
    </location>
</feature>
<protein>
    <recommendedName>
        <fullName evidence="1">Ppx/GppA phosphatase N-terminal domain-containing protein</fullName>
    </recommendedName>
</protein>
<evidence type="ECO:0000313" key="2">
    <source>
        <dbReference type="EMBL" id="PZP56432.1"/>
    </source>
</evidence>
<dbReference type="CDD" id="cd24052">
    <property type="entry name" value="ASKHA_NBD_HpPPX-GppA-like"/>
    <property type="match status" value="1"/>
</dbReference>
<dbReference type="Gene3D" id="3.30.420.150">
    <property type="entry name" value="Exopolyphosphatase. Domain 2"/>
    <property type="match status" value="1"/>
</dbReference>
<dbReference type="SUPFAM" id="SSF53067">
    <property type="entry name" value="Actin-like ATPase domain"/>
    <property type="match status" value="2"/>
</dbReference>
<dbReference type="EMBL" id="QFOT01000025">
    <property type="protein sequence ID" value="PZP56432.1"/>
    <property type="molecule type" value="Genomic_DNA"/>
</dbReference>
<dbReference type="PANTHER" id="PTHR30005">
    <property type="entry name" value="EXOPOLYPHOSPHATASE"/>
    <property type="match status" value="1"/>
</dbReference>
<dbReference type="Proteomes" id="UP000249739">
    <property type="component" value="Unassembled WGS sequence"/>
</dbReference>
<organism evidence="2 3">
    <name type="scientific">Micavibrio aeruginosavorus</name>
    <dbReference type="NCBI Taxonomy" id="349221"/>
    <lineage>
        <taxon>Bacteria</taxon>
        <taxon>Pseudomonadati</taxon>
        <taxon>Bdellovibrionota</taxon>
        <taxon>Bdellovibrionia</taxon>
        <taxon>Bdellovibrionales</taxon>
        <taxon>Pseudobdellovibrionaceae</taxon>
        <taxon>Micavibrio</taxon>
    </lineage>
</organism>
<dbReference type="PANTHER" id="PTHR30005:SF0">
    <property type="entry name" value="RETROGRADE REGULATION PROTEIN 2"/>
    <property type="match status" value="1"/>
</dbReference>
<dbReference type="AlphaFoldDB" id="A0A2W5HL74"/>
<gene>
    <name evidence="2" type="ORF">DI586_03625</name>
</gene>
<reference evidence="2 3" key="1">
    <citation type="submission" date="2017-08" db="EMBL/GenBank/DDBJ databases">
        <title>Infants hospitalized years apart are colonized by the same room-sourced microbial strains.</title>
        <authorList>
            <person name="Brooks B."/>
            <person name="Olm M.R."/>
            <person name="Firek B.A."/>
            <person name="Baker R."/>
            <person name="Thomas B.C."/>
            <person name="Morowitz M.J."/>
            <person name="Banfield J.F."/>
        </authorList>
    </citation>
    <scope>NUCLEOTIDE SEQUENCE [LARGE SCALE GENOMIC DNA]</scope>
    <source>
        <strain evidence="2">S2_006_000_R2_64</strain>
    </source>
</reference>
<comment type="caution">
    <text evidence="2">The sequence shown here is derived from an EMBL/GenBank/DDBJ whole genome shotgun (WGS) entry which is preliminary data.</text>
</comment>
<sequence>MKNKDENIAIVDIGSNSVRLFIFSIEEDRAEQISAMKFFCGLGKDLGTTGLLHPEAIIATHEALAKFRHEISQYSIRTELVIGTAALREAKDATSFIQDAKKRSGFDIRIVAGEEEARLAALAILSGDRQASGVVADFGGGSLELAKLGSGKILSKVSLKLGAHYLKSFPDRNQIIDSKLQQTLLDYPEFSEPENLYVIGGSWRSLAKAYLQDAGRDISNLDKENFGKEITGFCRKIEKMSPADLIERYAMEMPRAQLMDVSAIMLEKIITILRPEQIRVSAAGIRDGLAYDYILSQRH</sequence>
<evidence type="ECO:0000313" key="3">
    <source>
        <dbReference type="Proteomes" id="UP000249739"/>
    </source>
</evidence>
<name>A0A2W5HL74_9BACT</name>
<proteinExistence type="predicted"/>